<evidence type="ECO:0000313" key="2">
    <source>
        <dbReference type="Proteomes" id="UP000254437"/>
    </source>
</evidence>
<dbReference type="CDD" id="cd14744">
    <property type="entry name" value="PAAR_CT_2"/>
    <property type="match status" value="1"/>
</dbReference>
<protein>
    <submittedName>
        <fullName evidence="1">Predicted chitinase</fullName>
    </submittedName>
</protein>
<dbReference type="EMBL" id="UGQU01000001">
    <property type="protein sequence ID" value="STZ56036.1"/>
    <property type="molecule type" value="Genomic_DNA"/>
</dbReference>
<dbReference type="Proteomes" id="UP000254437">
    <property type="component" value="Unassembled WGS sequence"/>
</dbReference>
<accession>A0A378T936</accession>
<sequence length="413" mass="46997">MPLTRYYILENDTTTAGGIVQTTTNPIVFDVDGKKQSCIGDDVWCPACQSMGKIVPTGPRLSFSLGGAMPALNDDLCLCKCNPPPKLVHSQTSFKEIIDDNKIVEYVEYVSKLKKQISTPIQNDFVPKGAYSASGLQEDSDCYCNKEISLDNLKKISVIPRKHLEQFVPLLNKVFRDYNINTCLRKSHFLAQIFLESGELALLEEQGISDEKEKSSYRGYKGRGLIQITFPEPYMEYGKYKGLDFTNENRKKIATPMYATDSAGWFWTQFKAYDLNMLADKNDLIAITAIINGGFNHYNNDKHGGNQNRLSYLMRAFDSLRVDNCKNINDEIRDKLRTFDFVNSVVYDDMVAECFGWGLWHDPNLNKLGCKKSISDMRSGYSRFLELSKNKSFNKKRYGYTFSQAVAFAKTRV</sequence>
<reference evidence="1 2" key="1">
    <citation type="submission" date="2018-06" db="EMBL/GenBank/DDBJ databases">
        <authorList>
            <consortium name="Pathogen Informatics"/>
            <person name="Doyle S."/>
        </authorList>
    </citation>
    <scope>NUCLEOTIDE SEQUENCE [LARGE SCALE GENOMIC DNA]</scope>
    <source>
        <strain evidence="1 2">NCTC10359</strain>
    </source>
</reference>
<name>A0A378T936_MORLA</name>
<evidence type="ECO:0000313" key="1">
    <source>
        <dbReference type="EMBL" id="STZ56036.1"/>
    </source>
</evidence>
<dbReference type="AlphaFoldDB" id="A0A378T936"/>
<proteinExistence type="predicted"/>
<dbReference type="RefSeq" id="WP_181814357.1">
    <property type="nucleotide sequence ID" value="NZ_UGQU01000001.1"/>
</dbReference>
<organism evidence="1 2">
    <name type="scientific">Moraxella lacunata</name>
    <dbReference type="NCBI Taxonomy" id="477"/>
    <lineage>
        <taxon>Bacteria</taxon>
        <taxon>Pseudomonadati</taxon>
        <taxon>Pseudomonadota</taxon>
        <taxon>Gammaproteobacteria</taxon>
        <taxon>Moraxellales</taxon>
        <taxon>Moraxellaceae</taxon>
        <taxon>Moraxella</taxon>
    </lineage>
</organism>
<dbReference type="InterPro" id="IPR023346">
    <property type="entry name" value="Lysozyme-like_dom_sf"/>
</dbReference>
<dbReference type="SUPFAM" id="SSF53955">
    <property type="entry name" value="Lysozyme-like"/>
    <property type="match status" value="1"/>
</dbReference>
<gene>
    <name evidence="1" type="ORF">NCTC10359_00637</name>
</gene>
<dbReference type="Gene3D" id="1.10.530.10">
    <property type="match status" value="1"/>
</dbReference>